<dbReference type="UniPathway" id="UPA00056">
    <property type="reaction ID" value="UER00093"/>
</dbReference>
<evidence type="ECO:0000256" key="6">
    <source>
        <dbReference type="ARBA" id="ARBA00023229"/>
    </source>
</evidence>
<feature type="site" description="Transition state stabilizer" evidence="7">
    <location>
        <position position="32"/>
    </location>
</feature>
<feature type="site" description="Transition state stabilizer" evidence="7">
    <location>
        <position position="25"/>
    </location>
</feature>
<dbReference type="PROSITE" id="PS01295">
    <property type="entry name" value="ISPD"/>
    <property type="match status" value="1"/>
</dbReference>
<dbReference type="PATRIC" id="fig|161896.4.peg.1933"/>
<gene>
    <name evidence="7 8" type="primary">ispD</name>
    <name evidence="8" type="ORF">UL81_09915</name>
</gene>
<protein>
    <recommendedName>
        <fullName evidence="7">2-C-methyl-D-erythritol 4-phosphate cytidylyltransferase</fullName>
        <ecNumber evidence="7">2.7.7.60</ecNumber>
    </recommendedName>
    <alternativeName>
        <fullName evidence="7">4-diphosphocytidyl-2C-methyl-D-erythritol synthase</fullName>
    </alternativeName>
    <alternativeName>
        <fullName evidence="7">MEP cytidylyltransferase</fullName>
        <shortName evidence="7">MCT</shortName>
    </alternativeName>
</protein>
<dbReference type="InterPro" id="IPR029044">
    <property type="entry name" value="Nucleotide-diphossugar_trans"/>
</dbReference>
<evidence type="ECO:0000256" key="1">
    <source>
        <dbReference type="ARBA" id="ARBA00001282"/>
    </source>
</evidence>
<dbReference type="InterPro" id="IPR050088">
    <property type="entry name" value="IspD/TarI_cytidylyltransf_bact"/>
</dbReference>
<dbReference type="Pfam" id="PF01128">
    <property type="entry name" value="IspD"/>
    <property type="match status" value="1"/>
</dbReference>
<comment type="function">
    <text evidence="7">Catalyzes the formation of 4-diphosphocytidyl-2-C-methyl-D-erythritol from CTP and 2-C-methyl-D-erythritol 4-phosphate (MEP).</text>
</comment>
<evidence type="ECO:0000313" key="8">
    <source>
        <dbReference type="EMBL" id="AKE39917.1"/>
    </source>
</evidence>
<dbReference type="STRING" id="161896.UL81_09915"/>
<name>A0A0F6QXD8_9CORY</name>
<proteinExistence type="inferred from homology"/>
<organism evidence="8 9">
    <name type="scientific">Corynebacterium camporealensis</name>
    <dbReference type="NCBI Taxonomy" id="161896"/>
    <lineage>
        <taxon>Bacteria</taxon>
        <taxon>Bacillati</taxon>
        <taxon>Actinomycetota</taxon>
        <taxon>Actinomycetes</taxon>
        <taxon>Mycobacteriales</taxon>
        <taxon>Corynebacteriaceae</taxon>
        <taxon>Corynebacterium</taxon>
    </lineage>
</organism>
<evidence type="ECO:0000256" key="3">
    <source>
        <dbReference type="ARBA" id="ARBA00009789"/>
    </source>
</evidence>
<feature type="site" description="Positions MEP for the nucleophilic attack" evidence="7">
    <location>
        <position position="220"/>
    </location>
</feature>
<evidence type="ECO:0000256" key="7">
    <source>
        <dbReference type="HAMAP-Rule" id="MF_00108"/>
    </source>
</evidence>
<keyword evidence="6 7" id="KW-0414">Isoprene biosynthesis</keyword>
<dbReference type="HAMAP" id="MF_00108">
    <property type="entry name" value="IspD"/>
    <property type="match status" value="1"/>
</dbReference>
<dbReference type="Proteomes" id="UP000033566">
    <property type="component" value="Chromosome"/>
</dbReference>
<feature type="site" description="Positions MEP for the nucleophilic attack" evidence="7">
    <location>
        <position position="162"/>
    </location>
</feature>
<dbReference type="NCBIfam" id="TIGR00453">
    <property type="entry name" value="ispD"/>
    <property type="match status" value="1"/>
</dbReference>
<dbReference type="SUPFAM" id="SSF53448">
    <property type="entry name" value="Nucleotide-diphospho-sugar transferases"/>
    <property type="match status" value="1"/>
</dbReference>
<keyword evidence="5 7" id="KW-0548">Nucleotidyltransferase</keyword>
<evidence type="ECO:0000313" key="9">
    <source>
        <dbReference type="Proteomes" id="UP000033566"/>
    </source>
</evidence>
<accession>A0A0F6QXD8</accession>
<dbReference type="OrthoDB" id="9802561at2"/>
<dbReference type="InterPro" id="IPR034683">
    <property type="entry name" value="IspD/TarI"/>
</dbReference>
<dbReference type="AlphaFoldDB" id="A0A0F6QXD8"/>
<evidence type="ECO:0000256" key="2">
    <source>
        <dbReference type="ARBA" id="ARBA00004787"/>
    </source>
</evidence>
<comment type="pathway">
    <text evidence="2 7">Isoprenoid biosynthesis; isopentenyl diphosphate biosynthesis via DXP pathway; isopentenyl diphosphate from 1-deoxy-D-xylulose 5-phosphate: step 2/6.</text>
</comment>
<dbReference type="InterPro" id="IPR001228">
    <property type="entry name" value="IspD"/>
</dbReference>
<reference evidence="8 9" key="1">
    <citation type="journal article" date="2015" name="Genome Announc.">
        <title>Complete Genome Sequence of Corynebacterium camporealensis DSM 44610, Isolated from the Milk of a Manchega Sheep with Subclinical Mastitis.</title>
        <authorList>
            <person name="Ruckert C."/>
            <person name="Albersmeier A."/>
            <person name="Winkler A."/>
            <person name="Tauch A."/>
        </authorList>
    </citation>
    <scope>NUCLEOTIDE SEQUENCE [LARGE SCALE GENOMIC DNA]</scope>
    <source>
        <strain evidence="8 9">DSM 44610</strain>
    </source>
</reference>
<dbReference type="GO" id="GO:0019288">
    <property type="term" value="P:isopentenyl diphosphate biosynthetic process, methylerythritol 4-phosphate pathway"/>
    <property type="evidence" value="ECO:0007669"/>
    <property type="project" value="UniProtKB-UniRule"/>
</dbReference>
<keyword evidence="4 7" id="KW-0808">Transferase</keyword>
<evidence type="ECO:0000256" key="4">
    <source>
        <dbReference type="ARBA" id="ARBA00022679"/>
    </source>
</evidence>
<dbReference type="Gene3D" id="3.90.550.10">
    <property type="entry name" value="Spore Coat Polysaccharide Biosynthesis Protein SpsA, Chain A"/>
    <property type="match status" value="1"/>
</dbReference>
<dbReference type="GO" id="GO:0050518">
    <property type="term" value="F:2-C-methyl-D-erythritol 4-phosphate cytidylyltransferase activity"/>
    <property type="evidence" value="ECO:0007669"/>
    <property type="project" value="UniProtKB-UniRule"/>
</dbReference>
<dbReference type="EC" id="2.7.7.60" evidence="7"/>
<dbReference type="FunFam" id="3.90.550.10:FF:000003">
    <property type="entry name" value="2-C-methyl-D-erythritol 4-phosphate cytidylyltransferase"/>
    <property type="match status" value="1"/>
</dbReference>
<sequence>MTSPSTTKTSRPVIALVAAAGQGTRLGANLPKAYVELAGQTLLERSVRALHASGAIDRILVLVSPAMEEHARAVLNDAPMPPTFVHGGGERADSVWAGLQAIPEDDATVLIHDAARALTPPEMIARVAHAITPDCPAAVPTLPVTDTIKIVNGDQIESTPDRARLQAVQTPQAFDIAKLRAANQAYFSAPQGFVATDDASLMEWFGEPVRTVKGDTRAFKITTPIDLTLAQALLEEA</sequence>
<dbReference type="InterPro" id="IPR018294">
    <property type="entry name" value="ISPD_synthase_CS"/>
</dbReference>
<dbReference type="HOGENOM" id="CLU_061281_1_1_11"/>
<dbReference type="PANTHER" id="PTHR32125">
    <property type="entry name" value="2-C-METHYL-D-ERYTHRITOL 4-PHOSPHATE CYTIDYLYLTRANSFERASE, CHLOROPLASTIC"/>
    <property type="match status" value="1"/>
</dbReference>
<dbReference type="RefSeq" id="WP_035104436.1">
    <property type="nucleotide sequence ID" value="NZ_CP011311.1"/>
</dbReference>
<dbReference type="CDD" id="cd02516">
    <property type="entry name" value="CDP-ME_synthetase"/>
    <property type="match status" value="1"/>
</dbReference>
<evidence type="ECO:0000256" key="5">
    <source>
        <dbReference type="ARBA" id="ARBA00022695"/>
    </source>
</evidence>
<dbReference type="EMBL" id="CP011311">
    <property type="protein sequence ID" value="AKE39917.1"/>
    <property type="molecule type" value="Genomic_DNA"/>
</dbReference>
<keyword evidence="9" id="KW-1185">Reference proteome</keyword>
<dbReference type="PANTHER" id="PTHR32125:SF4">
    <property type="entry name" value="2-C-METHYL-D-ERYTHRITOL 4-PHOSPHATE CYTIDYLYLTRANSFERASE, CHLOROPLASTIC"/>
    <property type="match status" value="1"/>
</dbReference>
<comment type="catalytic activity">
    <reaction evidence="1 7">
        <text>2-C-methyl-D-erythritol 4-phosphate + CTP + H(+) = 4-CDP-2-C-methyl-D-erythritol + diphosphate</text>
        <dbReference type="Rhea" id="RHEA:13429"/>
        <dbReference type="ChEBI" id="CHEBI:15378"/>
        <dbReference type="ChEBI" id="CHEBI:33019"/>
        <dbReference type="ChEBI" id="CHEBI:37563"/>
        <dbReference type="ChEBI" id="CHEBI:57823"/>
        <dbReference type="ChEBI" id="CHEBI:58262"/>
        <dbReference type="EC" id="2.7.7.60"/>
    </reaction>
</comment>
<dbReference type="KEGG" id="ccj:UL81_09915"/>
<comment type="similarity">
    <text evidence="3 7">Belongs to the IspD/TarI cytidylyltransferase family. IspD subfamily.</text>
</comment>